<gene>
    <name evidence="8" type="ORF">HF327_009615</name>
</gene>
<keyword evidence="4" id="KW-0479">Metal-binding</keyword>
<dbReference type="InterPro" id="IPR034457">
    <property type="entry name" value="Organic_radical-activating"/>
</dbReference>
<evidence type="ECO:0000256" key="1">
    <source>
        <dbReference type="ARBA" id="ARBA00001966"/>
    </source>
</evidence>
<dbReference type="Pfam" id="PF13353">
    <property type="entry name" value="Fer4_12"/>
    <property type="match status" value="1"/>
</dbReference>
<keyword evidence="6" id="KW-0411">Iron-sulfur</keyword>
<evidence type="ECO:0000256" key="4">
    <source>
        <dbReference type="ARBA" id="ARBA00022723"/>
    </source>
</evidence>
<organism evidence="8 9">
    <name type="scientific">Comamonas suwonensis</name>
    <dbReference type="NCBI Taxonomy" id="2606214"/>
    <lineage>
        <taxon>Bacteria</taxon>
        <taxon>Pseudomonadati</taxon>
        <taxon>Pseudomonadota</taxon>
        <taxon>Betaproteobacteria</taxon>
        <taxon>Burkholderiales</taxon>
        <taxon>Comamonadaceae</taxon>
        <taxon>Comamonas</taxon>
    </lineage>
</organism>
<keyword evidence="5" id="KW-0408">Iron</keyword>
<evidence type="ECO:0000313" key="8">
    <source>
        <dbReference type="EMBL" id="MBI1624760.1"/>
    </source>
</evidence>
<dbReference type="PANTHER" id="PTHR30352:SF2">
    <property type="entry name" value="ANAEROBIC RIBONUCLEOSIDE-TRIPHOSPHATE REDUCTASE-ACTIVATING PROTEIN"/>
    <property type="match status" value="1"/>
</dbReference>
<evidence type="ECO:0000256" key="2">
    <source>
        <dbReference type="ARBA" id="ARBA00022485"/>
    </source>
</evidence>
<dbReference type="SFLD" id="SFLDG01066">
    <property type="entry name" value="organic_radical-activating_enz"/>
    <property type="match status" value="1"/>
</dbReference>
<dbReference type="GO" id="GO:0004748">
    <property type="term" value="F:ribonucleoside-diphosphate reductase activity, thioredoxin disulfide as acceptor"/>
    <property type="evidence" value="ECO:0007669"/>
    <property type="project" value="TreeGrafter"/>
</dbReference>
<dbReference type="Proteomes" id="UP000530032">
    <property type="component" value="Unassembled WGS sequence"/>
</dbReference>
<proteinExistence type="inferred from homology"/>
<dbReference type="PIRSF" id="PIRSF000368">
    <property type="entry name" value="NrdG"/>
    <property type="match status" value="1"/>
</dbReference>
<dbReference type="SFLD" id="SFLDG01063">
    <property type="entry name" value="activating_enzymes__group_1"/>
    <property type="match status" value="1"/>
</dbReference>
<accession>A0A843B6U0</accession>
<evidence type="ECO:0000256" key="3">
    <source>
        <dbReference type="ARBA" id="ARBA00022691"/>
    </source>
</evidence>
<evidence type="ECO:0000256" key="7">
    <source>
        <dbReference type="PIRNR" id="PIRNR000368"/>
    </source>
</evidence>
<dbReference type="InterPro" id="IPR007197">
    <property type="entry name" value="rSAM"/>
</dbReference>
<dbReference type="SFLD" id="SFLDF00299">
    <property type="entry name" value="anaerobic_ribonucleoside-triph"/>
    <property type="match status" value="1"/>
</dbReference>
<dbReference type="EC" id="1.97.1.-" evidence="7"/>
<dbReference type="PANTHER" id="PTHR30352">
    <property type="entry name" value="PYRUVATE FORMATE-LYASE-ACTIVATING ENZYME"/>
    <property type="match status" value="1"/>
</dbReference>
<dbReference type="EMBL" id="JABBCQ020000007">
    <property type="protein sequence ID" value="MBI1624760.1"/>
    <property type="molecule type" value="Genomic_DNA"/>
</dbReference>
<protein>
    <recommendedName>
        <fullName evidence="7">Anaerobic ribonucleoside-triphosphate reductase-activating protein</fullName>
        <ecNumber evidence="7">1.97.1.-</ecNumber>
    </recommendedName>
</protein>
<evidence type="ECO:0000256" key="5">
    <source>
        <dbReference type="ARBA" id="ARBA00023004"/>
    </source>
</evidence>
<evidence type="ECO:0000256" key="6">
    <source>
        <dbReference type="ARBA" id="ARBA00023014"/>
    </source>
</evidence>
<dbReference type="InterPro" id="IPR058240">
    <property type="entry name" value="rSAM_sf"/>
</dbReference>
<dbReference type="AlphaFoldDB" id="A0A843B6U0"/>
<dbReference type="SFLD" id="SFLDS00029">
    <property type="entry name" value="Radical_SAM"/>
    <property type="match status" value="1"/>
</dbReference>
<dbReference type="GO" id="GO:0043365">
    <property type="term" value="F:[formate-C-acetyltransferase]-activating enzyme activity"/>
    <property type="evidence" value="ECO:0007669"/>
    <property type="project" value="InterPro"/>
</dbReference>
<dbReference type="GO" id="GO:0051539">
    <property type="term" value="F:4 iron, 4 sulfur cluster binding"/>
    <property type="evidence" value="ECO:0007669"/>
    <property type="project" value="UniProtKB-KW"/>
</dbReference>
<reference evidence="8" key="1">
    <citation type="submission" date="2020-12" db="EMBL/GenBank/DDBJ databases">
        <title>Comamonas sp. nov., isolated from stream water.</title>
        <authorList>
            <person name="Park K.-H."/>
        </authorList>
    </citation>
    <scope>NUCLEOTIDE SEQUENCE</scope>
    <source>
        <strain evidence="8">EJ-4</strain>
    </source>
</reference>
<dbReference type="GO" id="GO:0046872">
    <property type="term" value="F:metal ion binding"/>
    <property type="evidence" value="ECO:0007669"/>
    <property type="project" value="UniProtKB-KW"/>
</dbReference>
<comment type="similarity">
    <text evidence="7">Belongs to the organic radical-activating enzymes family.</text>
</comment>
<keyword evidence="7" id="KW-0560">Oxidoreductase</keyword>
<dbReference type="InterPro" id="IPR012837">
    <property type="entry name" value="NrdG"/>
</dbReference>
<name>A0A843B6U0_9BURK</name>
<dbReference type="CDD" id="cd01335">
    <property type="entry name" value="Radical_SAM"/>
    <property type="match status" value="1"/>
</dbReference>
<dbReference type="InterPro" id="IPR013785">
    <property type="entry name" value="Aldolase_TIM"/>
</dbReference>
<dbReference type="SUPFAM" id="SSF102114">
    <property type="entry name" value="Radical SAM enzymes"/>
    <property type="match status" value="1"/>
</dbReference>
<comment type="cofactor">
    <cofactor evidence="1">
        <name>[4Fe-4S] cluster</name>
        <dbReference type="ChEBI" id="CHEBI:49883"/>
    </cofactor>
</comment>
<sequence length="200" mass="22378">MSWSDVVHWLNIASRLPSTEAEGPGRRAALWVQGCNKRCRGCCNPAYLQLVERELVSSSSVLDWLEDAHHAHDLEGVTFLGGEPMLQAQGLAVVAQGAQSLGLSVMVFSGYTKNELDAMRLPGVDQLLRYTDVLVDGPYEANLPEHSRRWTGSINQQFHYLTARYDAQIESDGEVERVLEVRLRTDGLVFVNGWPEKILR</sequence>
<keyword evidence="3" id="KW-0949">S-adenosyl-L-methionine</keyword>
<evidence type="ECO:0000313" key="9">
    <source>
        <dbReference type="Proteomes" id="UP000530032"/>
    </source>
</evidence>
<comment type="function">
    <text evidence="7">Activation of anaerobic ribonucleoside-triphosphate reductase under anaerobic conditions by generation of an organic free radical, using S-adenosylmethionine and reduced flavodoxin as cosubstrates to produce 5'-deoxy-adenosine.</text>
</comment>
<keyword evidence="9" id="KW-1185">Reference proteome</keyword>
<keyword evidence="2" id="KW-0004">4Fe-4S</keyword>
<dbReference type="Gene3D" id="3.20.20.70">
    <property type="entry name" value="Aldolase class I"/>
    <property type="match status" value="1"/>
</dbReference>
<comment type="caution">
    <text evidence="8">The sequence shown here is derived from an EMBL/GenBank/DDBJ whole genome shotgun (WGS) entry which is preliminary data.</text>
</comment>